<evidence type="ECO:0000313" key="2">
    <source>
        <dbReference type="EMBL" id="VFJ71762.1"/>
    </source>
</evidence>
<reference evidence="1" key="1">
    <citation type="submission" date="2019-02" db="EMBL/GenBank/DDBJ databases">
        <authorList>
            <person name="Gruber-Vodicka R. H."/>
            <person name="Seah K. B. B."/>
        </authorList>
    </citation>
    <scope>NUCLEOTIDE SEQUENCE</scope>
    <source>
        <strain evidence="1">BECK_BZ163</strain>
        <strain evidence="3">BECK_BZ164</strain>
        <strain evidence="2">BECK_BZ165</strain>
    </source>
</reference>
<dbReference type="EMBL" id="CAADFA010000611">
    <property type="protein sequence ID" value="VFJ71762.1"/>
    <property type="molecule type" value="Genomic_DNA"/>
</dbReference>
<dbReference type="EMBL" id="CAADFL010000066">
    <property type="protein sequence ID" value="VFK08325.1"/>
    <property type="molecule type" value="Genomic_DNA"/>
</dbReference>
<name>A0A450TNN2_9GAMM</name>
<sequence>MPSELNNLKKFLIFVPIAAGVSLIHVDRFLDGSLDEHVRQIFTARMSANAVKFRQLQKPQFSLQELQAVLVPSMDRMHGFDVEYAAKRAVPIDGEALDRLFALPKPPKPPRKVVPTVKIKRPNLVEKVKAILRVDMLSTRGAVINSHLYYLGDELNERIPPLRGSRLPIPLYLEAISIKNKSAMIRIGKTGKVAEVPMVY</sequence>
<dbReference type="EMBL" id="CAADEZ010000510">
    <property type="protein sequence ID" value="VFJ69447.1"/>
    <property type="molecule type" value="Genomic_DNA"/>
</dbReference>
<evidence type="ECO:0000313" key="3">
    <source>
        <dbReference type="EMBL" id="VFK08325.1"/>
    </source>
</evidence>
<evidence type="ECO:0000313" key="1">
    <source>
        <dbReference type="EMBL" id="VFJ69447.1"/>
    </source>
</evidence>
<protein>
    <submittedName>
        <fullName evidence="1">Uncharacterized protein</fullName>
    </submittedName>
</protein>
<accession>A0A450TNN2</accession>
<dbReference type="AlphaFoldDB" id="A0A450TNN2"/>
<organism evidence="1">
    <name type="scientific">Candidatus Kentrum sp. FM</name>
    <dbReference type="NCBI Taxonomy" id="2126340"/>
    <lineage>
        <taxon>Bacteria</taxon>
        <taxon>Pseudomonadati</taxon>
        <taxon>Pseudomonadota</taxon>
        <taxon>Gammaproteobacteria</taxon>
        <taxon>Candidatus Kentrum</taxon>
    </lineage>
</organism>
<proteinExistence type="predicted"/>
<gene>
    <name evidence="1" type="ORF">BECKFM1743A_GA0114220_105104</name>
    <name evidence="3" type="ORF">BECKFM1743B_GA0114221_100662</name>
    <name evidence="2" type="ORF">BECKFM1743C_GA0114222_106112</name>
</gene>